<evidence type="ECO:0000256" key="4">
    <source>
        <dbReference type="ARBA" id="ARBA00023136"/>
    </source>
</evidence>
<organism evidence="7 8">
    <name type="scientific">Vanilla planifolia</name>
    <name type="common">Vanilla</name>
    <dbReference type="NCBI Taxonomy" id="51239"/>
    <lineage>
        <taxon>Eukaryota</taxon>
        <taxon>Viridiplantae</taxon>
        <taxon>Streptophyta</taxon>
        <taxon>Embryophyta</taxon>
        <taxon>Tracheophyta</taxon>
        <taxon>Spermatophyta</taxon>
        <taxon>Magnoliopsida</taxon>
        <taxon>Liliopsida</taxon>
        <taxon>Asparagales</taxon>
        <taxon>Orchidaceae</taxon>
        <taxon>Vanilloideae</taxon>
        <taxon>Vanilleae</taxon>
        <taxon>Vanilla</taxon>
    </lineage>
</organism>
<name>A0A835V836_VANPL</name>
<sequence length="228" mass="25709">MMDEKTVEAAAEVPFSHSETAPLNAILTPRITTAACVSHFRSLSWSVSQTWSSAKQLQAISNNLYAPRGNEISATNGLAIPVFTMNSVLLFVMWTLVAAIPCQDRGLQIHFSIPRSFHWAAPIMTLHERITEESKKKDRKNSCGMLKEIHQIEKSVRHLNELVDAVQFPLPKEKGAELKQEVEELAGVCDLLKDELEPLERQVREVFHKIVRSRTEVLYMLGTSRSSE</sequence>
<comment type="subcellular location">
    <subcellularLocation>
        <location evidence="1">Membrane</location>
        <topology evidence="1">Single-pass membrane protein</topology>
    </subcellularLocation>
</comment>
<dbReference type="InterPro" id="IPR008511">
    <property type="entry name" value="ROH1-like"/>
</dbReference>
<dbReference type="PANTHER" id="PTHR31509">
    <property type="entry name" value="BPS1-LIKE PROTEIN"/>
    <property type="match status" value="1"/>
</dbReference>
<keyword evidence="4 6" id="KW-0472">Membrane</keyword>
<keyword evidence="3 6" id="KW-1133">Transmembrane helix</keyword>
<evidence type="ECO:0000256" key="2">
    <source>
        <dbReference type="ARBA" id="ARBA00022692"/>
    </source>
</evidence>
<evidence type="ECO:0000256" key="6">
    <source>
        <dbReference type="SAM" id="Phobius"/>
    </source>
</evidence>
<feature type="transmembrane region" description="Helical" evidence="6">
    <location>
        <begin position="78"/>
        <end position="100"/>
    </location>
</feature>
<accession>A0A835V836</accession>
<keyword evidence="2 6" id="KW-0812">Transmembrane</keyword>
<dbReference type="EMBL" id="JADCNL010000003">
    <property type="protein sequence ID" value="KAG0488018.1"/>
    <property type="molecule type" value="Genomic_DNA"/>
</dbReference>
<evidence type="ECO:0000256" key="5">
    <source>
        <dbReference type="ARBA" id="ARBA00035114"/>
    </source>
</evidence>
<evidence type="ECO:0000256" key="3">
    <source>
        <dbReference type="ARBA" id="ARBA00022989"/>
    </source>
</evidence>
<dbReference type="AlphaFoldDB" id="A0A835V836"/>
<comment type="similarity">
    <text evidence="5">Belongs to the ROH1 family.</text>
</comment>
<proteinExistence type="inferred from homology"/>
<evidence type="ECO:0000256" key="1">
    <source>
        <dbReference type="ARBA" id="ARBA00004167"/>
    </source>
</evidence>
<dbReference type="Pfam" id="PF05633">
    <property type="entry name" value="ROH1-like"/>
    <property type="match status" value="1"/>
</dbReference>
<gene>
    <name evidence="7" type="ORF">HPP92_006829</name>
</gene>
<comment type="caution">
    <text evidence="7">The sequence shown here is derived from an EMBL/GenBank/DDBJ whole genome shotgun (WGS) entry which is preliminary data.</text>
</comment>
<reference evidence="7 8" key="1">
    <citation type="journal article" date="2020" name="Nat. Food">
        <title>A phased Vanilla planifolia genome enables genetic improvement of flavour and production.</title>
        <authorList>
            <person name="Hasing T."/>
            <person name="Tang H."/>
            <person name="Brym M."/>
            <person name="Khazi F."/>
            <person name="Huang T."/>
            <person name="Chambers A.H."/>
        </authorList>
    </citation>
    <scope>NUCLEOTIDE SEQUENCE [LARGE SCALE GENOMIC DNA]</scope>
    <source>
        <tissue evidence="7">Leaf</tissue>
    </source>
</reference>
<dbReference type="GO" id="GO:0016020">
    <property type="term" value="C:membrane"/>
    <property type="evidence" value="ECO:0007669"/>
    <property type="project" value="UniProtKB-SubCell"/>
</dbReference>
<evidence type="ECO:0000313" key="8">
    <source>
        <dbReference type="Proteomes" id="UP000636800"/>
    </source>
</evidence>
<keyword evidence="8" id="KW-1185">Reference proteome</keyword>
<dbReference type="Proteomes" id="UP000636800">
    <property type="component" value="Chromosome 3"/>
</dbReference>
<evidence type="ECO:0000313" key="7">
    <source>
        <dbReference type="EMBL" id="KAG0488018.1"/>
    </source>
</evidence>
<protein>
    <submittedName>
        <fullName evidence="7">Uncharacterized protein</fullName>
    </submittedName>
</protein>